<dbReference type="Gene3D" id="1.10.287.130">
    <property type="match status" value="1"/>
</dbReference>
<evidence type="ECO:0000313" key="15">
    <source>
        <dbReference type="EMBL" id="TVM18740.1"/>
    </source>
</evidence>
<evidence type="ECO:0000259" key="13">
    <source>
        <dbReference type="PROSITE" id="PS50110"/>
    </source>
</evidence>
<sequence>MHMQAQDTPFPTPWSGRYGDSPLVLAAGPRSVAAMESRSEGHTRLVCVNNAREALLAAARHKPEIALVDDDVKPHGGVQLVDALHSIDPSLPVIYMMSDLAILADAASRGPASFIPPDSGPGTLDKALAASRRQVLRNRELTEYRRITEAMLHGMVHPALLVHPVSRAILQVNERADQLGLKAGSTFDGPFFREEAFPAPEKVPSPDSFDAALARMGSLCSAEVQAYGRRWEVTMNRVATWGVLVMATDITQQALAREELERLVEERTRELSRSRERLELLVDNLPLMVRAFDENGVHIFWNKECERVTGYASEQIVDNPQASSLLYPSADTALPPTLPGRYSDREVVISAADGSRLVTAWTNIAREFPIPGWSTWETGRDVTLAREMENQLRDAREAAEAANEAKSSFLASMSHEIRTPLNSIIGFTSLALNSELTDEQRESLNYIRISARELLGIINDILDISKIEAGHVDLEQEAFSIGALLKETLALFRPNAESKGLSLELHIDPATPAFVVGDQTRLRQILTNIVSNAIKFSQKGMVRVSVEPAGADEEKDGPLMHFAVSDEGVGIPHEKLSTIFDTFTRLESTARTVQGTGLGLAICKRLVSLLGGTIRAESEPGEGSSFHFTVRFQKASATQHPPDSEDEKTTAPTRPLCLLVVDDDQGSRRMLARMLRAKGHEVLTAATGSEALEVLARDRFDCILMDIRLPGMDGLETTRRIRSGSFPGVRPTTPIVAVTAFAIKGDREHFLAAGMDEYVAKPVDFRLLDKILAQLAVSDDSETPLLIPGKNQPRS</sequence>
<dbReference type="GO" id="GO:0000155">
    <property type="term" value="F:phosphorelay sensor kinase activity"/>
    <property type="evidence" value="ECO:0007669"/>
    <property type="project" value="InterPro"/>
</dbReference>
<dbReference type="SUPFAM" id="SSF47384">
    <property type="entry name" value="Homodimeric domain of signal transducing histidine kinase"/>
    <property type="match status" value="1"/>
</dbReference>
<keyword evidence="16" id="KW-1185">Reference proteome</keyword>
<evidence type="ECO:0000256" key="5">
    <source>
        <dbReference type="ARBA" id="ARBA00022741"/>
    </source>
</evidence>
<dbReference type="OrthoDB" id="5438274at2"/>
<organism evidence="15 16">
    <name type="scientific">Oceanidesulfovibrio indonesiensis</name>
    <dbReference type="NCBI Taxonomy" id="54767"/>
    <lineage>
        <taxon>Bacteria</taxon>
        <taxon>Pseudomonadati</taxon>
        <taxon>Thermodesulfobacteriota</taxon>
        <taxon>Desulfovibrionia</taxon>
        <taxon>Desulfovibrionales</taxon>
        <taxon>Desulfovibrionaceae</taxon>
        <taxon>Oceanidesulfovibrio</taxon>
    </lineage>
</organism>
<dbReference type="PROSITE" id="PS50109">
    <property type="entry name" value="HIS_KIN"/>
    <property type="match status" value="1"/>
</dbReference>
<evidence type="ECO:0000256" key="9">
    <source>
        <dbReference type="ARBA" id="ARBA00064003"/>
    </source>
</evidence>
<dbReference type="PRINTS" id="PR00344">
    <property type="entry name" value="BCTRLSENSOR"/>
</dbReference>
<evidence type="ECO:0000259" key="14">
    <source>
        <dbReference type="PROSITE" id="PS50112"/>
    </source>
</evidence>
<feature type="domain" description="Histidine kinase" evidence="12">
    <location>
        <begin position="412"/>
        <end position="634"/>
    </location>
</feature>
<evidence type="ECO:0000256" key="11">
    <source>
        <dbReference type="PROSITE-ProRule" id="PRU00169"/>
    </source>
</evidence>
<dbReference type="InterPro" id="IPR035965">
    <property type="entry name" value="PAS-like_dom_sf"/>
</dbReference>
<dbReference type="InterPro" id="IPR003594">
    <property type="entry name" value="HATPase_dom"/>
</dbReference>
<dbReference type="RefSeq" id="WP_144301994.1">
    <property type="nucleotide sequence ID" value="NZ_QMIE01000003.1"/>
</dbReference>
<dbReference type="AlphaFoldDB" id="A0A7M3MHL3"/>
<keyword evidence="5" id="KW-0547">Nucleotide-binding</keyword>
<dbReference type="InterPro" id="IPR004358">
    <property type="entry name" value="Sig_transdc_His_kin-like_C"/>
</dbReference>
<proteinExistence type="predicted"/>
<comment type="caution">
    <text evidence="15">The sequence shown here is derived from an EMBL/GenBank/DDBJ whole genome shotgun (WGS) entry which is preliminary data.</text>
</comment>
<keyword evidence="8" id="KW-0902">Two-component regulatory system</keyword>
<dbReference type="CDD" id="cd17546">
    <property type="entry name" value="REC_hyHK_CKI1_RcsC-like"/>
    <property type="match status" value="1"/>
</dbReference>
<evidence type="ECO:0000256" key="7">
    <source>
        <dbReference type="ARBA" id="ARBA00022840"/>
    </source>
</evidence>
<evidence type="ECO:0000313" key="16">
    <source>
        <dbReference type="Proteomes" id="UP000448292"/>
    </source>
</evidence>
<dbReference type="CDD" id="cd16922">
    <property type="entry name" value="HATPase_EvgS-ArcB-TorS-like"/>
    <property type="match status" value="1"/>
</dbReference>
<dbReference type="InterPro" id="IPR005467">
    <property type="entry name" value="His_kinase_dom"/>
</dbReference>
<keyword evidence="6" id="KW-0418">Kinase</keyword>
<evidence type="ECO:0000256" key="2">
    <source>
        <dbReference type="ARBA" id="ARBA00012438"/>
    </source>
</evidence>
<dbReference type="NCBIfam" id="TIGR00229">
    <property type="entry name" value="sensory_box"/>
    <property type="match status" value="1"/>
</dbReference>
<dbReference type="EC" id="2.7.13.3" evidence="2"/>
<gene>
    <name evidence="15" type="ORF">DPQ33_04510</name>
</gene>
<protein>
    <recommendedName>
        <fullName evidence="10">Sensory/regulatory protein RpfC</fullName>
        <ecNumber evidence="2">2.7.13.3</ecNumber>
    </recommendedName>
</protein>
<dbReference type="InterPro" id="IPR001789">
    <property type="entry name" value="Sig_transdc_resp-reg_receiver"/>
</dbReference>
<dbReference type="SMART" id="SM00388">
    <property type="entry name" value="HisKA"/>
    <property type="match status" value="1"/>
</dbReference>
<dbReference type="Pfam" id="PF00512">
    <property type="entry name" value="HisKA"/>
    <property type="match status" value="1"/>
</dbReference>
<dbReference type="SUPFAM" id="SSF55874">
    <property type="entry name" value="ATPase domain of HSP90 chaperone/DNA topoisomerase II/histidine kinase"/>
    <property type="match status" value="1"/>
</dbReference>
<dbReference type="InterPro" id="IPR011006">
    <property type="entry name" value="CheY-like_superfamily"/>
</dbReference>
<comment type="catalytic activity">
    <reaction evidence="1">
        <text>ATP + protein L-histidine = ADP + protein N-phospho-L-histidine.</text>
        <dbReference type="EC" id="2.7.13.3"/>
    </reaction>
</comment>
<dbReference type="Proteomes" id="UP000448292">
    <property type="component" value="Unassembled WGS sequence"/>
</dbReference>
<dbReference type="PROSITE" id="PS50110">
    <property type="entry name" value="RESPONSE_REGULATORY"/>
    <property type="match status" value="1"/>
</dbReference>
<dbReference type="SUPFAM" id="SSF55785">
    <property type="entry name" value="PYP-like sensor domain (PAS domain)"/>
    <property type="match status" value="1"/>
</dbReference>
<dbReference type="Pfam" id="PF02518">
    <property type="entry name" value="HATPase_c"/>
    <property type="match status" value="1"/>
</dbReference>
<keyword evidence="3 11" id="KW-0597">Phosphoprotein</keyword>
<dbReference type="SMART" id="SM00387">
    <property type="entry name" value="HATPase_c"/>
    <property type="match status" value="1"/>
</dbReference>
<evidence type="ECO:0000256" key="8">
    <source>
        <dbReference type="ARBA" id="ARBA00023012"/>
    </source>
</evidence>
<keyword evidence="4" id="KW-0808">Transferase</keyword>
<dbReference type="SMART" id="SM00448">
    <property type="entry name" value="REC"/>
    <property type="match status" value="1"/>
</dbReference>
<dbReference type="SUPFAM" id="SSF52172">
    <property type="entry name" value="CheY-like"/>
    <property type="match status" value="2"/>
</dbReference>
<feature type="domain" description="Response regulatory" evidence="13">
    <location>
        <begin position="657"/>
        <end position="776"/>
    </location>
</feature>
<dbReference type="InterPro" id="IPR003661">
    <property type="entry name" value="HisK_dim/P_dom"/>
</dbReference>
<dbReference type="Gene3D" id="3.30.450.20">
    <property type="entry name" value="PAS domain"/>
    <property type="match status" value="1"/>
</dbReference>
<dbReference type="PANTHER" id="PTHR45339:SF1">
    <property type="entry name" value="HYBRID SIGNAL TRANSDUCTION HISTIDINE KINASE J"/>
    <property type="match status" value="1"/>
</dbReference>
<evidence type="ECO:0000256" key="3">
    <source>
        <dbReference type="ARBA" id="ARBA00022553"/>
    </source>
</evidence>
<dbReference type="EMBL" id="QMIE01000003">
    <property type="protein sequence ID" value="TVM18740.1"/>
    <property type="molecule type" value="Genomic_DNA"/>
</dbReference>
<dbReference type="InterPro" id="IPR000014">
    <property type="entry name" value="PAS"/>
</dbReference>
<evidence type="ECO:0000259" key="12">
    <source>
        <dbReference type="PROSITE" id="PS50109"/>
    </source>
</evidence>
<dbReference type="PANTHER" id="PTHR45339">
    <property type="entry name" value="HYBRID SIGNAL TRANSDUCTION HISTIDINE KINASE J"/>
    <property type="match status" value="1"/>
</dbReference>
<dbReference type="FunFam" id="3.30.565.10:FF:000010">
    <property type="entry name" value="Sensor histidine kinase RcsC"/>
    <property type="match status" value="1"/>
</dbReference>
<evidence type="ECO:0000256" key="6">
    <source>
        <dbReference type="ARBA" id="ARBA00022777"/>
    </source>
</evidence>
<evidence type="ECO:0000256" key="10">
    <source>
        <dbReference type="ARBA" id="ARBA00068150"/>
    </source>
</evidence>
<feature type="domain" description="PAS" evidence="14">
    <location>
        <begin position="274"/>
        <end position="329"/>
    </location>
</feature>
<evidence type="ECO:0000256" key="1">
    <source>
        <dbReference type="ARBA" id="ARBA00000085"/>
    </source>
</evidence>
<evidence type="ECO:0000256" key="4">
    <source>
        <dbReference type="ARBA" id="ARBA00022679"/>
    </source>
</evidence>
<reference evidence="15 16" key="1">
    <citation type="submission" date="2018-06" db="EMBL/GenBank/DDBJ databases">
        <title>Complete genome of Desulfovibrio indonesiensis P37SLT.</title>
        <authorList>
            <person name="Crispim J.S."/>
            <person name="Vidigal P.M.P."/>
            <person name="Silva L.C.F."/>
            <person name="Laguardia C.N."/>
            <person name="Araujo L.C."/>
            <person name="Dias R.S."/>
            <person name="Sousa M.P."/>
            <person name="Paula S.O."/>
            <person name="Silva C."/>
        </authorList>
    </citation>
    <scope>NUCLEOTIDE SEQUENCE [LARGE SCALE GENOMIC DNA]</scope>
    <source>
        <strain evidence="15 16">P37SLT</strain>
    </source>
</reference>
<name>A0A7M3MHL3_9BACT</name>
<keyword evidence="7" id="KW-0067">ATP-binding</keyword>
<dbReference type="InterPro" id="IPR036097">
    <property type="entry name" value="HisK_dim/P_sf"/>
</dbReference>
<dbReference type="Gene3D" id="3.30.565.10">
    <property type="entry name" value="Histidine kinase-like ATPase, C-terminal domain"/>
    <property type="match status" value="1"/>
</dbReference>
<dbReference type="FunFam" id="1.10.287.130:FF:000002">
    <property type="entry name" value="Two-component osmosensing histidine kinase"/>
    <property type="match status" value="1"/>
</dbReference>
<dbReference type="CDD" id="cd00082">
    <property type="entry name" value="HisKA"/>
    <property type="match status" value="1"/>
</dbReference>
<accession>A0A7M3MHL3</accession>
<dbReference type="InterPro" id="IPR036890">
    <property type="entry name" value="HATPase_C_sf"/>
</dbReference>
<feature type="modified residue" description="4-aspartylphosphate" evidence="11">
    <location>
        <position position="706"/>
    </location>
</feature>
<dbReference type="Pfam" id="PF00072">
    <property type="entry name" value="Response_reg"/>
    <property type="match status" value="1"/>
</dbReference>
<dbReference type="GO" id="GO:0005524">
    <property type="term" value="F:ATP binding"/>
    <property type="evidence" value="ECO:0007669"/>
    <property type="project" value="UniProtKB-KW"/>
</dbReference>
<dbReference type="Gene3D" id="3.40.50.2300">
    <property type="match status" value="2"/>
</dbReference>
<dbReference type="PROSITE" id="PS50112">
    <property type="entry name" value="PAS"/>
    <property type="match status" value="1"/>
</dbReference>
<comment type="subunit">
    <text evidence="9">At low DSF concentrations, interacts with RpfF.</text>
</comment>